<evidence type="ECO:0000256" key="1">
    <source>
        <dbReference type="ARBA" id="ARBA00022603"/>
    </source>
</evidence>
<dbReference type="AlphaFoldDB" id="A0A840ID87"/>
<proteinExistence type="predicted"/>
<dbReference type="PANTHER" id="PTHR43464">
    <property type="entry name" value="METHYLTRANSFERASE"/>
    <property type="match status" value="1"/>
</dbReference>
<evidence type="ECO:0000313" key="6">
    <source>
        <dbReference type="Proteomes" id="UP000585272"/>
    </source>
</evidence>
<keyword evidence="3" id="KW-0949">S-adenosyl-L-methionine</keyword>
<evidence type="ECO:0000256" key="3">
    <source>
        <dbReference type="ARBA" id="ARBA00022691"/>
    </source>
</evidence>
<reference evidence="5 6" key="1">
    <citation type="submission" date="2020-08" db="EMBL/GenBank/DDBJ databases">
        <title>Genomic Encyclopedia of Archaeal and Bacterial Type Strains, Phase II (KMG-II): from individual species to whole genera.</title>
        <authorList>
            <person name="Goeker M."/>
        </authorList>
    </citation>
    <scope>NUCLEOTIDE SEQUENCE [LARGE SCALE GENOMIC DNA]</scope>
    <source>
        <strain evidence="5 6">DSM 23288</strain>
    </source>
</reference>
<name>A0A840ID87_9ACTN</name>
<dbReference type="GO" id="GO:0032259">
    <property type="term" value="P:methylation"/>
    <property type="evidence" value="ECO:0007669"/>
    <property type="project" value="UniProtKB-KW"/>
</dbReference>
<dbReference type="EMBL" id="JACHNU010000002">
    <property type="protein sequence ID" value="MBB4662193.1"/>
    <property type="molecule type" value="Genomic_DNA"/>
</dbReference>
<dbReference type="PANTHER" id="PTHR43464:SF19">
    <property type="entry name" value="UBIQUINONE BIOSYNTHESIS O-METHYLTRANSFERASE, MITOCHONDRIAL"/>
    <property type="match status" value="1"/>
</dbReference>
<keyword evidence="1 5" id="KW-0489">Methyltransferase</keyword>
<evidence type="ECO:0000259" key="4">
    <source>
        <dbReference type="Pfam" id="PF13649"/>
    </source>
</evidence>
<evidence type="ECO:0000256" key="2">
    <source>
        <dbReference type="ARBA" id="ARBA00022679"/>
    </source>
</evidence>
<sequence>MDTTEIGNERARWWEEFYREGRGRWSGKVNRSLAAEVAGLWPGTALDLGCGQGADAIWLAQQGWRVTAADISSIALEQAARAAAAAGLPADAIRWERHDLALSFPAGRFDLVASTFLHSPVELPRDRILRAAADAVAPGGTLLVIGHAPSDAHPHADLPTLEEVVAELDLPRDGWRLRTCELREVEHAFRDEAPTRRVDTIVRAERLGE</sequence>
<comment type="caution">
    <text evidence="5">The sequence shown here is derived from an EMBL/GenBank/DDBJ whole genome shotgun (WGS) entry which is preliminary data.</text>
</comment>
<dbReference type="GO" id="GO:0008168">
    <property type="term" value="F:methyltransferase activity"/>
    <property type="evidence" value="ECO:0007669"/>
    <property type="project" value="UniProtKB-KW"/>
</dbReference>
<dbReference type="InterPro" id="IPR029063">
    <property type="entry name" value="SAM-dependent_MTases_sf"/>
</dbReference>
<keyword evidence="6" id="KW-1185">Reference proteome</keyword>
<dbReference type="Proteomes" id="UP000585272">
    <property type="component" value="Unassembled WGS sequence"/>
</dbReference>
<accession>A0A840ID87</accession>
<feature type="domain" description="Methyltransferase" evidence="4">
    <location>
        <begin position="46"/>
        <end position="140"/>
    </location>
</feature>
<dbReference type="CDD" id="cd02440">
    <property type="entry name" value="AdoMet_MTases"/>
    <property type="match status" value="1"/>
</dbReference>
<dbReference type="Gene3D" id="3.40.50.150">
    <property type="entry name" value="Vaccinia Virus protein VP39"/>
    <property type="match status" value="1"/>
</dbReference>
<organism evidence="5 6">
    <name type="scientific">Conexibacter arvalis</name>
    <dbReference type="NCBI Taxonomy" id="912552"/>
    <lineage>
        <taxon>Bacteria</taxon>
        <taxon>Bacillati</taxon>
        <taxon>Actinomycetota</taxon>
        <taxon>Thermoleophilia</taxon>
        <taxon>Solirubrobacterales</taxon>
        <taxon>Conexibacteraceae</taxon>
        <taxon>Conexibacter</taxon>
    </lineage>
</organism>
<dbReference type="InterPro" id="IPR041698">
    <property type="entry name" value="Methyltransf_25"/>
</dbReference>
<dbReference type="SUPFAM" id="SSF53335">
    <property type="entry name" value="S-adenosyl-L-methionine-dependent methyltransferases"/>
    <property type="match status" value="1"/>
</dbReference>
<dbReference type="RefSeq" id="WP_183341207.1">
    <property type="nucleotide sequence ID" value="NZ_JACHNU010000002.1"/>
</dbReference>
<dbReference type="Pfam" id="PF13649">
    <property type="entry name" value="Methyltransf_25"/>
    <property type="match status" value="1"/>
</dbReference>
<evidence type="ECO:0000313" key="5">
    <source>
        <dbReference type="EMBL" id="MBB4662193.1"/>
    </source>
</evidence>
<keyword evidence="2 5" id="KW-0808">Transferase</keyword>
<gene>
    <name evidence="5" type="ORF">BDZ31_001779</name>
</gene>
<protein>
    <submittedName>
        <fullName evidence="5">SAM-dependent methyltransferase</fullName>
    </submittedName>
</protein>